<reference evidence="5 6" key="1">
    <citation type="submission" date="2019-07" db="EMBL/GenBank/DDBJ databases">
        <title>The draft genome sequence of Aquimarina algiphila M91.</title>
        <authorList>
            <person name="Meng X."/>
        </authorList>
    </citation>
    <scope>NUCLEOTIDE SEQUENCE [LARGE SCALE GENOMIC DNA]</scope>
    <source>
        <strain evidence="5 6">M91</strain>
    </source>
</reference>
<proteinExistence type="predicted"/>
<feature type="domain" description="HTH araC/xylS-type" evidence="4">
    <location>
        <begin position="117"/>
        <end position="214"/>
    </location>
</feature>
<dbReference type="InterPro" id="IPR018060">
    <property type="entry name" value="HTH_AraC"/>
</dbReference>
<accession>A0A554VCI2</accession>
<evidence type="ECO:0000256" key="3">
    <source>
        <dbReference type="ARBA" id="ARBA00023163"/>
    </source>
</evidence>
<protein>
    <submittedName>
        <fullName evidence="5">Helix-turn-helix transcriptional regulator</fullName>
    </submittedName>
</protein>
<dbReference type="EMBL" id="VLNR01000081">
    <property type="protein sequence ID" value="TSE04435.1"/>
    <property type="molecule type" value="Genomic_DNA"/>
</dbReference>
<dbReference type="PROSITE" id="PS01124">
    <property type="entry name" value="HTH_ARAC_FAMILY_2"/>
    <property type="match status" value="1"/>
</dbReference>
<evidence type="ECO:0000313" key="5">
    <source>
        <dbReference type="EMBL" id="TSE04435.1"/>
    </source>
</evidence>
<organism evidence="5 6">
    <name type="scientific">Aquimarina algiphila</name>
    <dbReference type="NCBI Taxonomy" id="2047982"/>
    <lineage>
        <taxon>Bacteria</taxon>
        <taxon>Pseudomonadati</taxon>
        <taxon>Bacteroidota</taxon>
        <taxon>Flavobacteriia</taxon>
        <taxon>Flavobacteriales</taxon>
        <taxon>Flavobacteriaceae</taxon>
        <taxon>Aquimarina</taxon>
    </lineage>
</organism>
<comment type="caution">
    <text evidence="5">The sequence shown here is derived from an EMBL/GenBank/DDBJ whole genome shotgun (WGS) entry which is preliminary data.</text>
</comment>
<keyword evidence="6" id="KW-1185">Reference proteome</keyword>
<dbReference type="GO" id="GO:0003700">
    <property type="term" value="F:DNA-binding transcription factor activity"/>
    <property type="evidence" value="ECO:0007669"/>
    <property type="project" value="InterPro"/>
</dbReference>
<dbReference type="Pfam" id="PF12833">
    <property type="entry name" value="HTH_18"/>
    <property type="match status" value="1"/>
</dbReference>
<evidence type="ECO:0000256" key="2">
    <source>
        <dbReference type="ARBA" id="ARBA00023125"/>
    </source>
</evidence>
<name>A0A554VCI2_9FLAO</name>
<dbReference type="AlphaFoldDB" id="A0A554VCI2"/>
<gene>
    <name evidence="5" type="ORF">FOF46_26275</name>
</gene>
<keyword evidence="1" id="KW-0805">Transcription regulation</keyword>
<evidence type="ECO:0000313" key="6">
    <source>
        <dbReference type="Proteomes" id="UP000318833"/>
    </source>
</evidence>
<dbReference type="InterPro" id="IPR009057">
    <property type="entry name" value="Homeodomain-like_sf"/>
</dbReference>
<dbReference type="PANTHER" id="PTHR43280">
    <property type="entry name" value="ARAC-FAMILY TRANSCRIPTIONAL REGULATOR"/>
    <property type="match status" value="1"/>
</dbReference>
<dbReference type="Proteomes" id="UP000318833">
    <property type="component" value="Unassembled WGS sequence"/>
</dbReference>
<evidence type="ECO:0000256" key="1">
    <source>
        <dbReference type="ARBA" id="ARBA00023015"/>
    </source>
</evidence>
<sequence length="214" mass="24960">MREDVNYTMFAKNIYTGGCCLDINPELLNIEVSDFLDNDLLFNQPFSGVLSTQLGTSLNNFSNAFSIFDFKKDAINIIHDFKEDLLGFHREMNIIGNAVQCITKRVETQKLLISKLFKAREYIHRYYTHKITLKVLAEVSGISKFHFARVFKNCFKMTPLEMQEQLRMKKAEELILKDHISLTSIAYQLGYTDLALFSKRFKKYYKISSSLYIK</sequence>
<evidence type="ECO:0000259" key="4">
    <source>
        <dbReference type="PROSITE" id="PS01124"/>
    </source>
</evidence>
<dbReference type="SMART" id="SM00342">
    <property type="entry name" value="HTH_ARAC"/>
    <property type="match status" value="1"/>
</dbReference>
<dbReference type="SUPFAM" id="SSF46689">
    <property type="entry name" value="Homeodomain-like"/>
    <property type="match status" value="2"/>
</dbReference>
<keyword evidence="2" id="KW-0238">DNA-binding</keyword>
<dbReference type="Gene3D" id="1.10.10.60">
    <property type="entry name" value="Homeodomain-like"/>
    <property type="match status" value="2"/>
</dbReference>
<dbReference type="PANTHER" id="PTHR43280:SF28">
    <property type="entry name" value="HTH-TYPE TRANSCRIPTIONAL ACTIVATOR RHAS"/>
    <property type="match status" value="1"/>
</dbReference>
<dbReference type="RefSeq" id="WP_208746819.1">
    <property type="nucleotide sequence ID" value="NZ_CANMWY010000084.1"/>
</dbReference>
<dbReference type="GO" id="GO:0043565">
    <property type="term" value="F:sequence-specific DNA binding"/>
    <property type="evidence" value="ECO:0007669"/>
    <property type="project" value="InterPro"/>
</dbReference>
<keyword evidence="3" id="KW-0804">Transcription</keyword>